<dbReference type="Pfam" id="PF02613">
    <property type="entry name" value="Nitrate_red_del"/>
    <property type="match status" value="1"/>
</dbReference>
<accession>A0A559IPH3</accession>
<proteinExistence type="predicted"/>
<keyword evidence="1" id="KW-0143">Chaperone</keyword>
<dbReference type="InterPro" id="IPR036411">
    <property type="entry name" value="TorD-like_sf"/>
</dbReference>
<dbReference type="OrthoDB" id="9795302at2"/>
<dbReference type="InterPro" id="IPR020945">
    <property type="entry name" value="DMSO/NO3_reduct_chaperone"/>
</dbReference>
<evidence type="ECO:0000313" key="3">
    <source>
        <dbReference type="Proteomes" id="UP000318102"/>
    </source>
</evidence>
<dbReference type="InterPro" id="IPR050289">
    <property type="entry name" value="TorD/DmsD_chaperones"/>
</dbReference>
<comment type="caution">
    <text evidence="2">The sequence shown here is derived from an EMBL/GenBank/DDBJ whole genome shotgun (WGS) entry which is preliminary data.</text>
</comment>
<organism evidence="2 3">
    <name type="scientific">Paenibacillus agilis</name>
    <dbReference type="NCBI Taxonomy" id="3020863"/>
    <lineage>
        <taxon>Bacteria</taxon>
        <taxon>Bacillati</taxon>
        <taxon>Bacillota</taxon>
        <taxon>Bacilli</taxon>
        <taxon>Bacillales</taxon>
        <taxon>Paenibacillaceae</taxon>
        <taxon>Paenibacillus</taxon>
    </lineage>
</organism>
<reference evidence="2 3" key="1">
    <citation type="submission" date="2019-07" db="EMBL/GenBank/DDBJ databases">
        <authorList>
            <person name="Kim J."/>
        </authorList>
    </citation>
    <scope>NUCLEOTIDE SEQUENCE [LARGE SCALE GENOMIC DNA]</scope>
    <source>
        <strain evidence="2 3">N4</strain>
    </source>
</reference>
<dbReference type="RefSeq" id="WP_144992128.1">
    <property type="nucleotide sequence ID" value="NZ_VNJK01000002.1"/>
</dbReference>
<dbReference type="EMBL" id="VNJK01000002">
    <property type="protein sequence ID" value="TVX89537.1"/>
    <property type="molecule type" value="Genomic_DNA"/>
</dbReference>
<dbReference type="AlphaFoldDB" id="A0A559IPH3"/>
<protein>
    <submittedName>
        <fullName evidence="2">Molecular chaperone TorD family protein</fullName>
    </submittedName>
</protein>
<dbReference type="PANTHER" id="PTHR34227">
    <property type="entry name" value="CHAPERONE PROTEIN YCDY"/>
    <property type="match status" value="1"/>
</dbReference>
<sequence>MATTAEQPVHWNEQTVEQLEIRKAGYQLLVDFLGEAPTLEVIMSWRNHPELIRLSQISEGARIVHETLCKMTAEDMYRLFARLRDEYARLFNRGGELPVSPCETMYRANEQMLPKSYAQEVCKEYEQFSLHFKKLRGETDDHIAIELEFMITLIEKMLNTVMTEERFSRYMNGQRRFVQEHLQCWAARFADDLKQYTTHPLYGAIGTLLQEFVAREARWALEGDAA</sequence>
<dbReference type="SUPFAM" id="SSF89155">
    <property type="entry name" value="TorD-like"/>
    <property type="match status" value="1"/>
</dbReference>
<evidence type="ECO:0000256" key="1">
    <source>
        <dbReference type="ARBA" id="ARBA00023186"/>
    </source>
</evidence>
<keyword evidence="3" id="KW-1185">Reference proteome</keyword>
<dbReference type="PANTHER" id="PTHR34227:SF1">
    <property type="entry name" value="DIMETHYL SULFOXIDE REDUCTASE CHAPERONE-RELATED"/>
    <property type="match status" value="1"/>
</dbReference>
<gene>
    <name evidence="2" type="ORF">FPZ44_17310</name>
</gene>
<name>A0A559IPH3_9BACL</name>
<dbReference type="Gene3D" id="1.10.3480.10">
    <property type="entry name" value="TorD-like"/>
    <property type="match status" value="1"/>
</dbReference>
<dbReference type="Proteomes" id="UP000318102">
    <property type="component" value="Unassembled WGS sequence"/>
</dbReference>
<evidence type="ECO:0000313" key="2">
    <source>
        <dbReference type="EMBL" id="TVX89537.1"/>
    </source>
</evidence>